<dbReference type="Gene3D" id="2.10.260.10">
    <property type="match status" value="1"/>
</dbReference>
<feature type="domain" description="SpoVT-AbrB" evidence="2">
    <location>
        <begin position="5"/>
        <end position="59"/>
    </location>
</feature>
<reference evidence="3 4" key="1">
    <citation type="submission" date="2012-06" db="EMBL/GenBank/DDBJ databases">
        <title>Complete sequence of Thiocystis violascens DSM 198.</title>
        <authorList>
            <consortium name="US DOE Joint Genome Institute"/>
            <person name="Lucas S."/>
            <person name="Han J."/>
            <person name="Lapidus A."/>
            <person name="Cheng J.-F."/>
            <person name="Goodwin L."/>
            <person name="Pitluck S."/>
            <person name="Peters L."/>
            <person name="Ovchinnikova G."/>
            <person name="Teshima H."/>
            <person name="Detter J.C."/>
            <person name="Han C."/>
            <person name="Tapia R."/>
            <person name="Land M."/>
            <person name="Hauser L."/>
            <person name="Kyrpides N."/>
            <person name="Ivanova N."/>
            <person name="Pagani I."/>
            <person name="Vogl K."/>
            <person name="Liu Z."/>
            <person name="Frigaard N.-U."/>
            <person name="Bryant D."/>
            <person name="Woyke T."/>
        </authorList>
    </citation>
    <scope>NUCLEOTIDE SEQUENCE [LARGE SCALE GENOMIC DNA]</scope>
    <source>
        <strain evidence="4">ATCC 17096 / DSM 198 / 6111</strain>
    </source>
</reference>
<dbReference type="GO" id="GO:0003677">
    <property type="term" value="F:DNA binding"/>
    <property type="evidence" value="ECO:0007669"/>
    <property type="project" value="UniProtKB-UniRule"/>
</dbReference>
<evidence type="ECO:0000256" key="1">
    <source>
        <dbReference type="PROSITE-ProRule" id="PRU01076"/>
    </source>
</evidence>
<dbReference type="SUPFAM" id="SSF89447">
    <property type="entry name" value="AbrB/MazE/MraZ-like"/>
    <property type="match status" value="1"/>
</dbReference>
<dbReference type="InterPro" id="IPR007159">
    <property type="entry name" value="SpoVT-AbrB_dom"/>
</dbReference>
<accession>I3YBZ6</accession>
<organism evidence="3 4">
    <name type="scientific">Thiocystis violascens (strain ATCC 17096 / DSM 198 / 6111)</name>
    <name type="common">Chromatium violascens</name>
    <dbReference type="NCBI Taxonomy" id="765911"/>
    <lineage>
        <taxon>Bacteria</taxon>
        <taxon>Pseudomonadati</taxon>
        <taxon>Pseudomonadota</taxon>
        <taxon>Gammaproteobacteria</taxon>
        <taxon>Chromatiales</taxon>
        <taxon>Chromatiaceae</taxon>
        <taxon>Thiocystis</taxon>
    </lineage>
</organism>
<dbReference type="PROSITE" id="PS51740">
    <property type="entry name" value="SPOVT_ABRB"/>
    <property type="match status" value="1"/>
</dbReference>
<dbReference type="OrthoDB" id="9809003at2"/>
<dbReference type="InterPro" id="IPR037914">
    <property type="entry name" value="SpoVT-AbrB_sf"/>
</dbReference>
<dbReference type="eggNOG" id="ENOG5032NW3">
    <property type="taxonomic scope" value="Bacteria"/>
</dbReference>
<dbReference type="AlphaFoldDB" id="I3YBZ6"/>
<dbReference type="HOGENOM" id="CLU_196144_0_0_6"/>
<dbReference type="Proteomes" id="UP000006062">
    <property type="component" value="Chromosome"/>
</dbReference>
<protein>
    <recommendedName>
        <fullName evidence="2">SpoVT-AbrB domain-containing protein</fullName>
    </recommendedName>
</protein>
<sequence>MNVFEKTAKISSKGRITLPKHVRDLLQSDFVRLVIEDGIVRIEAIPDLAGCLSGYARGAPVENERAEAWEAELRERYQSD</sequence>
<keyword evidence="4" id="KW-1185">Reference proteome</keyword>
<dbReference type="KEGG" id="tvi:Thivi_2580"/>
<dbReference type="SMART" id="SM00966">
    <property type="entry name" value="SpoVT_AbrB"/>
    <property type="match status" value="1"/>
</dbReference>
<evidence type="ECO:0000313" key="4">
    <source>
        <dbReference type="Proteomes" id="UP000006062"/>
    </source>
</evidence>
<keyword evidence="1" id="KW-0238">DNA-binding</keyword>
<evidence type="ECO:0000259" key="2">
    <source>
        <dbReference type="PROSITE" id="PS51740"/>
    </source>
</evidence>
<name>I3YBZ6_THIV6</name>
<proteinExistence type="predicted"/>
<dbReference type="EMBL" id="CP003154">
    <property type="protein sequence ID" value="AFL74514.1"/>
    <property type="molecule type" value="Genomic_DNA"/>
</dbReference>
<gene>
    <name evidence="3" type="ordered locus">Thivi_2580</name>
</gene>
<dbReference type="RefSeq" id="WP_014778957.1">
    <property type="nucleotide sequence ID" value="NC_018012.1"/>
</dbReference>
<dbReference type="STRING" id="765911.Thivi_2580"/>
<evidence type="ECO:0000313" key="3">
    <source>
        <dbReference type="EMBL" id="AFL74514.1"/>
    </source>
</evidence>